<dbReference type="EMBL" id="LAZR01002595">
    <property type="protein sequence ID" value="KKN28033.1"/>
    <property type="molecule type" value="Genomic_DNA"/>
</dbReference>
<name>A0A0F9SF72_9ZZZZ</name>
<evidence type="ECO:0000313" key="1">
    <source>
        <dbReference type="EMBL" id="KKN28033.1"/>
    </source>
</evidence>
<proteinExistence type="predicted"/>
<dbReference type="AlphaFoldDB" id="A0A0F9SF72"/>
<comment type="caution">
    <text evidence="1">The sequence shown here is derived from an EMBL/GenBank/DDBJ whole genome shotgun (WGS) entry which is preliminary data.</text>
</comment>
<gene>
    <name evidence="1" type="ORF">LCGC14_0858450</name>
</gene>
<accession>A0A0F9SF72</accession>
<protein>
    <submittedName>
        <fullName evidence="1">Uncharacterized protein</fullName>
    </submittedName>
</protein>
<sequence>MLSELRTLPKARVEEINALLRKKERVAVDDPDTDLLDSVSVEFPDGWIADIRVLNSDTGPYLDPILWDDCGNERACLDSGDTQEFSPRHYIFDGSDFEAHEVIVLRENA</sequence>
<reference evidence="1" key="1">
    <citation type="journal article" date="2015" name="Nature">
        <title>Complex archaea that bridge the gap between prokaryotes and eukaryotes.</title>
        <authorList>
            <person name="Spang A."/>
            <person name="Saw J.H."/>
            <person name="Jorgensen S.L."/>
            <person name="Zaremba-Niedzwiedzka K."/>
            <person name="Martijn J."/>
            <person name="Lind A.E."/>
            <person name="van Eijk R."/>
            <person name="Schleper C."/>
            <person name="Guy L."/>
            <person name="Ettema T.J."/>
        </authorList>
    </citation>
    <scope>NUCLEOTIDE SEQUENCE</scope>
</reference>
<organism evidence="1">
    <name type="scientific">marine sediment metagenome</name>
    <dbReference type="NCBI Taxonomy" id="412755"/>
    <lineage>
        <taxon>unclassified sequences</taxon>
        <taxon>metagenomes</taxon>
        <taxon>ecological metagenomes</taxon>
    </lineage>
</organism>